<evidence type="ECO:0000256" key="5">
    <source>
        <dbReference type="ARBA" id="ARBA00022617"/>
    </source>
</evidence>
<evidence type="ECO:0000256" key="2">
    <source>
        <dbReference type="ARBA" id="ARBA00015978"/>
    </source>
</evidence>
<dbReference type="GO" id="GO:0020037">
    <property type="term" value="F:heme binding"/>
    <property type="evidence" value="ECO:0007669"/>
    <property type="project" value="InterPro"/>
</dbReference>
<name>A0A1G8B1F1_9FLAO</name>
<dbReference type="GO" id="GO:0009055">
    <property type="term" value="F:electron transfer activity"/>
    <property type="evidence" value="ECO:0007669"/>
    <property type="project" value="InterPro"/>
</dbReference>
<keyword evidence="8" id="KW-0408">Iron</keyword>
<dbReference type="InterPro" id="IPR036280">
    <property type="entry name" value="Multihaem_cyt_sf"/>
</dbReference>
<dbReference type="GO" id="GO:0030077">
    <property type="term" value="C:plasma membrane light-harvesting complex"/>
    <property type="evidence" value="ECO:0007669"/>
    <property type="project" value="InterPro"/>
</dbReference>
<dbReference type="Gene3D" id="1.10.468.10">
    <property type="entry name" value="Photosynthetic Reaction Center, subunit C, domain 2"/>
    <property type="match status" value="1"/>
</dbReference>
<evidence type="ECO:0000256" key="7">
    <source>
        <dbReference type="ARBA" id="ARBA00022982"/>
    </source>
</evidence>
<dbReference type="RefSeq" id="WP_090404455.1">
    <property type="nucleotide sequence ID" value="NZ_FNDQ01000001.1"/>
</dbReference>
<keyword evidence="11" id="KW-1185">Reference proteome</keyword>
<reference evidence="11" key="1">
    <citation type="submission" date="2016-10" db="EMBL/GenBank/DDBJ databases">
        <authorList>
            <person name="Varghese N."/>
            <person name="Submissions S."/>
        </authorList>
    </citation>
    <scope>NUCLEOTIDE SEQUENCE [LARGE SCALE GENOMIC DNA]</scope>
    <source>
        <strain evidence="11">DSM 23313</strain>
    </source>
</reference>
<proteinExistence type="predicted"/>
<dbReference type="AlphaFoldDB" id="A0A1G8B1F1"/>
<dbReference type="InterPro" id="IPR023119">
    <property type="entry name" value="Multihaem_cyt_PRC_cyt_su-like"/>
</dbReference>
<feature type="signal peptide" evidence="9">
    <location>
        <begin position="1"/>
        <end position="21"/>
    </location>
</feature>
<keyword evidence="7" id="KW-0249">Electron transport</keyword>
<organism evidence="10 11">
    <name type="scientific">Myroides phaeus</name>
    <dbReference type="NCBI Taxonomy" id="702745"/>
    <lineage>
        <taxon>Bacteria</taxon>
        <taxon>Pseudomonadati</taxon>
        <taxon>Bacteroidota</taxon>
        <taxon>Flavobacteriia</taxon>
        <taxon>Flavobacteriales</taxon>
        <taxon>Flavobacteriaceae</taxon>
        <taxon>Myroides</taxon>
    </lineage>
</organism>
<keyword evidence="3" id="KW-0813">Transport</keyword>
<dbReference type="SUPFAM" id="SSF48695">
    <property type="entry name" value="Multiheme cytochromes"/>
    <property type="match status" value="1"/>
</dbReference>
<dbReference type="EMBL" id="FNDQ01000001">
    <property type="protein sequence ID" value="SDH26951.1"/>
    <property type="molecule type" value="Genomic_DNA"/>
</dbReference>
<keyword evidence="9" id="KW-0732">Signal</keyword>
<dbReference type="NCBIfam" id="NF033196">
    <property type="entry name" value="c_type_nonphoto"/>
    <property type="match status" value="1"/>
</dbReference>
<comment type="function">
    <text evidence="1">The reaction center of purple bacteria contains a tightly bound cytochrome molecule which re-reduces the photo oxidized primary electron donor.</text>
</comment>
<dbReference type="Proteomes" id="UP000243588">
    <property type="component" value="Unassembled WGS sequence"/>
</dbReference>
<evidence type="ECO:0000256" key="9">
    <source>
        <dbReference type="SAM" id="SignalP"/>
    </source>
</evidence>
<keyword evidence="4" id="KW-0602">Photosynthesis</keyword>
<evidence type="ECO:0000313" key="10">
    <source>
        <dbReference type="EMBL" id="SDH26951.1"/>
    </source>
</evidence>
<dbReference type="InterPro" id="IPR003158">
    <property type="entry name" value="Photosyn_RC_cyt_c-su"/>
</dbReference>
<keyword evidence="5" id="KW-0349">Heme</keyword>
<protein>
    <recommendedName>
        <fullName evidence="2">Photosynthetic reaction center cytochrome c subunit</fullName>
    </recommendedName>
</protein>
<dbReference type="STRING" id="702745.SAMN05421818_10171"/>
<sequence>MKTRNLFTLSFFLILSVALLAFTNDTEIKESNVTKSEWKNLKVLPQDISNDSLKSLMRGYNDALGVKCSHCHITIEGTDKLDFADDSKKEKEIARKMILMTRKINADNFNWENHPNPELINVVNCTMCHRGHTKATKMIN</sequence>
<dbReference type="GO" id="GO:0019684">
    <property type="term" value="P:photosynthesis, light reaction"/>
    <property type="evidence" value="ECO:0007669"/>
    <property type="project" value="InterPro"/>
</dbReference>
<dbReference type="Pfam" id="PF02276">
    <property type="entry name" value="CytoC_RC"/>
    <property type="match status" value="1"/>
</dbReference>
<evidence type="ECO:0000313" key="11">
    <source>
        <dbReference type="Proteomes" id="UP000243588"/>
    </source>
</evidence>
<evidence type="ECO:0000256" key="3">
    <source>
        <dbReference type="ARBA" id="ARBA00022448"/>
    </source>
</evidence>
<feature type="chain" id="PRO_5017199378" description="Photosynthetic reaction center cytochrome c subunit" evidence="9">
    <location>
        <begin position="22"/>
        <end position="140"/>
    </location>
</feature>
<keyword evidence="6" id="KW-0479">Metal-binding</keyword>
<evidence type="ECO:0000256" key="6">
    <source>
        <dbReference type="ARBA" id="ARBA00022723"/>
    </source>
</evidence>
<dbReference type="GO" id="GO:0005506">
    <property type="term" value="F:iron ion binding"/>
    <property type="evidence" value="ECO:0007669"/>
    <property type="project" value="InterPro"/>
</dbReference>
<gene>
    <name evidence="10" type="ORF">SAMN05421818_10171</name>
</gene>
<accession>A0A1G8B1F1</accession>
<evidence type="ECO:0000256" key="8">
    <source>
        <dbReference type="ARBA" id="ARBA00023004"/>
    </source>
</evidence>
<evidence type="ECO:0000256" key="1">
    <source>
        <dbReference type="ARBA" id="ARBA00003196"/>
    </source>
</evidence>
<evidence type="ECO:0000256" key="4">
    <source>
        <dbReference type="ARBA" id="ARBA00022531"/>
    </source>
</evidence>